<dbReference type="InterPro" id="IPR002933">
    <property type="entry name" value="Peptidase_M20"/>
</dbReference>
<dbReference type="AlphaFoldDB" id="A0A096DLC4"/>
<keyword evidence="4" id="KW-0479">Metal-binding</keyword>
<organism evidence="19 20">
    <name type="scientific">Caloranaerobacter azorensis H53214</name>
    <dbReference type="NCBI Taxonomy" id="1156417"/>
    <lineage>
        <taxon>Bacteria</taxon>
        <taxon>Bacillati</taxon>
        <taxon>Bacillota</taxon>
        <taxon>Tissierellia</taxon>
        <taxon>Tissierellales</taxon>
        <taxon>Thermohalobacteraceae</taxon>
        <taxon>Caloranaerobacter</taxon>
    </lineage>
</organism>
<keyword evidence="7" id="KW-0482">Metalloprotease</keyword>
<dbReference type="Proteomes" id="UP000029622">
    <property type="component" value="Unassembled WGS sequence"/>
</dbReference>
<gene>
    <name evidence="19" type="ORF">Y919_08375</name>
</gene>
<evidence type="ECO:0000256" key="11">
    <source>
        <dbReference type="ARBA" id="ARBA00044252"/>
    </source>
</evidence>
<comment type="cofactor">
    <cofactor evidence="2">
        <name>Zn(2+)</name>
        <dbReference type="ChEBI" id="CHEBI:29105"/>
    </cofactor>
</comment>
<evidence type="ECO:0000256" key="15">
    <source>
        <dbReference type="ARBA" id="ARBA00076004"/>
    </source>
</evidence>
<dbReference type="Pfam" id="PF07687">
    <property type="entry name" value="M20_dimer"/>
    <property type="match status" value="1"/>
</dbReference>
<reference evidence="19 20" key="1">
    <citation type="submission" date="2013-12" db="EMBL/GenBank/DDBJ databases">
        <title>Draft genome sequence of Caloranaerobacter sp. H53214.</title>
        <authorList>
            <person name="Jiang L.J."/>
            <person name="Shao Z.Z."/>
            <person name="Long M.N."/>
        </authorList>
    </citation>
    <scope>NUCLEOTIDE SEQUENCE [LARGE SCALE GENOMIC DNA]</scope>
    <source>
        <strain evidence="19 20">H53214</strain>
    </source>
</reference>
<dbReference type="STRING" id="1156417.Y919_08375"/>
<evidence type="ECO:0000256" key="7">
    <source>
        <dbReference type="ARBA" id="ARBA00023049"/>
    </source>
</evidence>
<dbReference type="InterPro" id="IPR001160">
    <property type="entry name" value="Peptidase_M20C"/>
</dbReference>
<evidence type="ECO:0000256" key="5">
    <source>
        <dbReference type="ARBA" id="ARBA00022801"/>
    </source>
</evidence>
<evidence type="ECO:0000256" key="4">
    <source>
        <dbReference type="ARBA" id="ARBA00022723"/>
    </source>
</evidence>
<keyword evidence="6" id="KW-0862">Zinc</keyword>
<evidence type="ECO:0000256" key="13">
    <source>
        <dbReference type="ARBA" id="ARBA00071271"/>
    </source>
</evidence>
<evidence type="ECO:0000256" key="3">
    <source>
        <dbReference type="ARBA" id="ARBA00022670"/>
    </source>
</evidence>
<dbReference type="Gene3D" id="3.40.630.10">
    <property type="entry name" value="Zn peptidases"/>
    <property type="match status" value="2"/>
</dbReference>
<evidence type="ECO:0000256" key="14">
    <source>
        <dbReference type="ARBA" id="ARBA00075285"/>
    </source>
</evidence>
<dbReference type="EC" id="3.4.13.18" evidence="10"/>
<dbReference type="FunFam" id="3.40.630.10:FF:000015">
    <property type="entry name" value="Aminoacyl-histidine dipeptidase PepD"/>
    <property type="match status" value="1"/>
</dbReference>
<dbReference type="InterPro" id="IPR011650">
    <property type="entry name" value="Peptidase_M20_dimer"/>
</dbReference>
<comment type="cofactor">
    <cofactor evidence="1">
        <name>Co(2+)</name>
        <dbReference type="ChEBI" id="CHEBI:48828"/>
    </cofactor>
</comment>
<dbReference type="RefSeq" id="WP_035163941.1">
    <property type="nucleotide sequence ID" value="NZ_AZTB01000042.1"/>
</dbReference>
<evidence type="ECO:0000256" key="16">
    <source>
        <dbReference type="ARBA" id="ARBA00077688"/>
    </source>
</evidence>
<accession>A0A096DLC4</accession>
<feature type="domain" description="Peptidase M20 dimerisation" evidence="18">
    <location>
        <begin position="208"/>
        <end position="294"/>
    </location>
</feature>
<dbReference type="GO" id="GO:0005829">
    <property type="term" value="C:cytosol"/>
    <property type="evidence" value="ECO:0007669"/>
    <property type="project" value="TreeGrafter"/>
</dbReference>
<dbReference type="FunFam" id="3.40.630.10:FF:000072">
    <property type="entry name" value="Aminoacyl-histidine dipeptidase"/>
    <property type="match status" value="1"/>
</dbReference>
<evidence type="ECO:0000256" key="12">
    <source>
        <dbReference type="ARBA" id="ARBA00061423"/>
    </source>
</evidence>
<dbReference type="GO" id="GO:0070573">
    <property type="term" value="F:metallodipeptidase activity"/>
    <property type="evidence" value="ECO:0007669"/>
    <property type="project" value="TreeGrafter"/>
</dbReference>
<comment type="caution">
    <text evidence="19">The sequence shown here is derived from an EMBL/GenBank/DDBJ whole genome shotgun (WGS) entry which is preliminary data.</text>
</comment>
<evidence type="ECO:0000313" key="20">
    <source>
        <dbReference type="Proteomes" id="UP000029622"/>
    </source>
</evidence>
<dbReference type="PANTHER" id="PTHR43501:SF1">
    <property type="entry name" value="CYTOSOL NON-SPECIFIC DIPEPTIDASE"/>
    <property type="match status" value="1"/>
</dbReference>
<dbReference type="GO" id="GO:0046872">
    <property type="term" value="F:metal ion binding"/>
    <property type="evidence" value="ECO:0007669"/>
    <property type="project" value="UniProtKB-KW"/>
</dbReference>
<dbReference type="PANTHER" id="PTHR43501">
    <property type="entry name" value="CYTOSOL NON-SPECIFIC DIPEPTIDASE"/>
    <property type="match status" value="1"/>
</dbReference>
<dbReference type="EMBL" id="AZTB01000042">
    <property type="protein sequence ID" value="KGG80051.1"/>
    <property type="molecule type" value="Genomic_DNA"/>
</dbReference>
<comment type="catalytic activity">
    <reaction evidence="9">
        <text>Hydrolysis of dipeptides, preferentially hydrophobic dipeptides including prolyl amino acids.</text>
        <dbReference type="EC" id="3.4.13.18"/>
    </reaction>
</comment>
<comment type="similarity">
    <text evidence="12">Belongs to the peptidase M20C family.</text>
</comment>
<dbReference type="SUPFAM" id="SSF53187">
    <property type="entry name" value="Zn-dependent exopeptidases"/>
    <property type="match status" value="1"/>
</dbReference>
<dbReference type="GO" id="GO:0006508">
    <property type="term" value="P:proteolysis"/>
    <property type="evidence" value="ECO:0007669"/>
    <property type="project" value="UniProtKB-KW"/>
</dbReference>
<protein>
    <recommendedName>
        <fullName evidence="13">Cytosol non-specific dipeptidase</fullName>
        <ecNumber evidence="10">3.4.13.18</ecNumber>
    </recommendedName>
    <alternativeName>
        <fullName evidence="16">Aminoacyl-histidine dipeptidase</fullName>
    </alternativeName>
    <alternativeName>
        <fullName evidence="15">Beta-alanyl-histidine dipeptidase</fullName>
    </alternativeName>
    <alternativeName>
        <fullName evidence="14">Carnosinase</fullName>
    </alternativeName>
    <alternativeName>
        <fullName evidence="11">Peptidase D</fullName>
    </alternativeName>
    <alternativeName>
        <fullName evidence="17">Xaa-His dipeptidase</fullName>
    </alternativeName>
</protein>
<sequence length="485" mass="54171">MNYILNNLEPRAVFKYFEQISRIPRGSGNEKRISDYLVSFAKNHNLKVIQDDALNVIIKKNGTSGYENSPTVILQGHMDMVCEKDKEVEHDFEKDPLELRVDGDFIRAAGTTLGADNGIAIAYCLAILESEDIPHPPLEVVFTTEEETGMGGASALNPSNLKGKILINIDSEEEGKLLVSCAGGVRTRIILPIVKIQVDEKLNTYRIKIKGLKGGHSGMEIDKGRGNANKLMGRVLKDIHKTIKFYLANISGGAKMNAIPREAEAVILTNSEYEQKLNEKIEYWNEILGNEFKSVDPDVNVEIEKLNDTIESVFSLETTEKVIDLLVMIPNGIQTMSMEIKGLVQSSTNLGVVAVKGDEVVFESAVRSSVRSLKYDIVSQTETVAKVIGAKFVTESDYPEWQYNPDSYIRKVFVKVYKDLYGKEPEITAIHAGLECGLFKEKLGDIDMISFGPNMYDVHTPNEHLSISSTRRMWNYLLAVLKEIK</sequence>
<keyword evidence="8" id="KW-0170">Cobalt</keyword>
<evidence type="ECO:0000313" key="19">
    <source>
        <dbReference type="EMBL" id="KGG80051.1"/>
    </source>
</evidence>
<evidence type="ECO:0000259" key="18">
    <source>
        <dbReference type="Pfam" id="PF07687"/>
    </source>
</evidence>
<name>A0A096DLC4_9FIRM</name>
<dbReference type="CDD" id="cd03890">
    <property type="entry name" value="M20_pepD"/>
    <property type="match status" value="1"/>
</dbReference>
<evidence type="ECO:0000256" key="10">
    <source>
        <dbReference type="ARBA" id="ARBA00038976"/>
    </source>
</evidence>
<keyword evidence="5" id="KW-0378">Hydrolase</keyword>
<dbReference type="PIRSF" id="PIRSF016599">
    <property type="entry name" value="Xaa-His_dipept"/>
    <property type="match status" value="1"/>
</dbReference>
<evidence type="ECO:0000256" key="1">
    <source>
        <dbReference type="ARBA" id="ARBA00001941"/>
    </source>
</evidence>
<evidence type="ECO:0000256" key="9">
    <source>
        <dbReference type="ARBA" id="ARBA00036421"/>
    </source>
</evidence>
<evidence type="ECO:0000256" key="6">
    <source>
        <dbReference type="ARBA" id="ARBA00022833"/>
    </source>
</evidence>
<dbReference type="NCBIfam" id="TIGR01893">
    <property type="entry name" value="aa-his-dipept"/>
    <property type="match status" value="1"/>
</dbReference>
<dbReference type="Pfam" id="PF01546">
    <property type="entry name" value="Peptidase_M20"/>
    <property type="match status" value="1"/>
</dbReference>
<evidence type="ECO:0000256" key="17">
    <source>
        <dbReference type="ARBA" id="ARBA00078074"/>
    </source>
</evidence>
<evidence type="ECO:0000256" key="8">
    <source>
        <dbReference type="ARBA" id="ARBA00023285"/>
    </source>
</evidence>
<keyword evidence="3" id="KW-0645">Protease</keyword>
<evidence type="ECO:0000256" key="2">
    <source>
        <dbReference type="ARBA" id="ARBA00001947"/>
    </source>
</evidence>
<proteinExistence type="inferred from homology"/>
<dbReference type="PRINTS" id="PR00934">
    <property type="entry name" value="XHISDIPTASE"/>
</dbReference>